<keyword evidence="8" id="KW-1133">Transmembrane helix</keyword>
<evidence type="ECO:0000256" key="2">
    <source>
        <dbReference type="ARBA" id="ARBA00022448"/>
    </source>
</evidence>
<dbReference type="PANTHER" id="PTHR19957:SF423">
    <property type="entry name" value="SYNTAXIN-8-RELATED"/>
    <property type="match status" value="1"/>
</dbReference>
<keyword evidence="3" id="KW-0653">Protein transport</keyword>
<dbReference type="GO" id="GO:0048278">
    <property type="term" value="P:vesicle docking"/>
    <property type="evidence" value="ECO:0007669"/>
    <property type="project" value="TreeGrafter"/>
</dbReference>
<dbReference type="GeneID" id="37126373"/>
<keyword evidence="8" id="KW-0812">Transmembrane</keyword>
<feature type="compositionally biased region" description="Polar residues" evidence="7">
    <location>
        <begin position="268"/>
        <end position="278"/>
    </location>
</feature>
<dbReference type="RefSeq" id="XP_025476801.1">
    <property type="nucleotide sequence ID" value="XM_025623917.1"/>
</dbReference>
<comment type="subcellular location">
    <subcellularLocation>
        <location evidence="1">Endomembrane system</location>
    </subcellularLocation>
</comment>
<dbReference type="GO" id="GO:0006886">
    <property type="term" value="P:intracellular protein transport"/>
    <property type="evidence" value="ECO:0007669"/>
    <property type="project" value="TreeGrafter"/>
</dbReference>
<reference evidence="10" key="1">
    <citation type="submission" date="2016-12" db="EMBL/GenBank/DDBJ databases">
        <title>The genomes of Aspergillus section Nigri reveals drivers in fungal speciation.</title>
        <authorList>
            <consortium name="DOE Joint Genome Institute"/>
            <person name="Vesth T.C."/>
            <person name="Nybo J."/>
            <person name="Theobald S."/>
            <person name="Brandl J."/>
            <person name="Frisvad J.C."/>
            <person name="Nielsen K.F."/>
            <person name="Lyhne E.K."/>
            <person name="Kogle M.E."/>
            <person name="Kuo A."/>
            <person name="Riley R."/>
            <person name="Clum A."/>
            <person name="Nolan M."/>
            <person name="Lipzen A."/>
            <person name="Salamov A."/>
            <person name="Henrissat B."/>
            <person name="Wiebenga A."/>
            <person name="De Vries R.P."/>
            <person name="Grigoriev I.V."/>
            <person name="Mortensen U.H."/>
            <person name="Andersen M.R."/>
            <person name="Baker S.E."/>
        </authorList>
    </citation>
    <scope>NUCLEOTIDE SEQUENCE [LARGE SCALE GENOMIC DNA]</scope>
    <source>
        <strain evidence="10">CBS 115656</strain>
    </source>
</reference>
<keyword evidence="2" id="KW-0813">Transport</keyword>
<dbReference type="InterPro" id="IPR045242">
    <property type="entry name" value="Syntaxin"/>
</dbReference>
<evidence type="ECO:0000259" key="9">
    <source>
        <dbReference type="PROSITE" id="PS50192"/>
    </source>
</evidence>
<dbReference type="GO" id="GO:0006906">
    <property type="term" value="P:vesicle fusion"/>
    <property type="evidence" value="ECO:0007669"/>
    <property type="project" value="TreeGrafter"/>
</dbReference>
<evidence type="ECO:0000256" key="6">
    <source>
        <dbReference type="SAM" id="Coils"/>
    </source>
</evidence>
<dbReference type="PANTHER" id="PTHR19957">
    <property type="entry name" value="SYNTAXIN"/>
    <property type="match status" value="1"/>
</dbReference>
<dbReference type="GO" id="GO:0005484">
    <property type="term" value="F:SNAP receptor activity"/>
    <property type="evidence" value="ECO:0007669"/>
    <property type="project" value="TreeGrafter"/>
</dbReference>
<dbReference type="SUPFAM" id="SSF58038">
    <property type="entry name" value="SNARE fusion complex"/>
    <property type="match status" value="1"/>
</dbReference>
<evidence type="ECO:0000256" key="3">
    <source>
        <dbReference type="ARBA" id="ARBA00022927"/>
    </source>
</evidence>
<feature type="coiled-coil region" evidence="6">
    <location>
        <begin position="160"/>
        <end position="205"/>
    </location>
</feature>
<gene>
    <name evidence="10" type="ORF">BO87DRAFT_378958</name>
</gene>
<dbReference type="SMART" id="SM00397">
    <property type="entry name" value="t_SNARE"/>
    <property type="match status" value="1"/>
</dbReference>
<proteinExistence type="predicted"/>
<dbReference type="PROSITE" id="PS50192">
    <property type="entry name" value="T_SNARE"/>
    <property type="match status" value="1"/>
</dbReference>
<dbReference type="CDD" id="cd15859">
    <property type="entry name" value="SNARE_SYN8"/>
    <property type="match status" value="1"/>
</dbReference>
<dbReference type="FunFam" id="1.20.5.110:FF:000060">
    <property type="entry name" value="SNARE complex subunit (Syn8)"/>
    <property type="match status" value="1"/>
</dbReference>
<accession>A0A318YFS9</accession>
<dbReference type="GO" id="GO:0005768">
    <property type="term" value="C:endosome"/>
    <property type="evidence" value="ECO:0007669"/>
    <property type="project" value="UniProtKB-ARBA"/>
</dbReference>
<evidence type="ECO:0000313" key="11">
    <source>
        <dbReference type="Proteomes" id="UP000247647"/>
    </source>
</evidence>
<dbReference type="GO" id="GO:0006896">
    <property type="term" value="P:Golgi to vacuole transport"/>
    <property type="evidence" value="ECO:0007669"/>
    <property type="project" value="UniProtKB-ARBA"/>
</dbReference>
<dbReference type="InterPro" id="IPR000727">
    <property type="entry name" value="T_SNARE_dom"/>
</dbReference>
<feature type="coiled-coil region" evidence="6">
    <location>
        <begin position="326"/>
        <end position="353"/>
    </location>
</feature>
<dbReference type="OrthoDB" id="244190at2759"/>
<keyword evidence="5 8" id="KW-0472">Membrane</keyword>
<evidence type="ECO:0000256" key="5">
    <source>
        <dbReference type="ARBA" id="ARBA00023136"/>
    </source>
</evidence>
<evidence type="ECO:0000313" key="10">
    <source>
        <dbReference type="EMBL" id="PYH31323.1"/>
    </source>
</evidence>
<dbReference type="GO" id="GO:0000149">
    <property type="term" value="F:SNARE binding"/>
    <property type="evidence" value="ECO:0007669"/>
    <property type="project" value="TreeGrafter"/>
</dbReference>
<dbReference type="AlphaFoldDB" id="A0A318YFS9"/>
<evidence type="ECO:0000256" key="8">
    <source>
        <dbReference type="SAM" id="Phobius"/>
    </source>
</evidence>
<dbReference type="EMBL" id="KZ821473">
    <property type="protein sequence ID" value="PYH31323.1"/>
    <property type="molecule type" value="Genomic_DNA"/>
</dbReference>
<dbReference type="Gene3D" id="1.20.5.110">
    <property type="match status" value="1"/>
</dbReference>
<keyword evidence="4 6" id="KW-0175">Coiled coil</keyword>
<evidence type="ECO:0000256" key="7">
    <source>
        <dbReference type="SAM" id="MobiDB-lite"/>
    </source>
</evidence>
<dbReference type="GO" id="GO:0031201">
    <property type="term" value="C:SNARE complex"/>
    <property type="evidence" value="ECO:0007669"/>
    <property type="project" value="TreeGrafter"/>
</dbReference>
<dbReference type="Pfam" id="PF05739">
    <property type="entry name" value="SNARE"/>
    <property type="match status" value="1"/>
</dbReference>
<evidence type="ECO:0000256" key="4">
    <source>
        <dbReference type="ARBA" id="ARBA00023054"/>
    </source>
</evidence>
<dbReference type="Proteomes" id="UP000247647">
    <property type="component" value="Unassembled WGS sequence"/>
</dbReference>
<evidence type="ECO:0000256" key="1">
    <source>
        <dbReference type="ARBA" id="ARBA00004308"/>
    </source>
</evidence>
<feature type="transmembrane region" description="Helical" evidence="8">
    <location>
        <begin position="358"/>
        <end position="377"/>
    </location>
</feature>
<organism evidence="10 11">
    <name type="scientific">Aspergillus neoniger (strain CBS 115656)</name>
    <dbReference type="NCBI Taxonomy" id="1448310"/>
    <lineage>
        <taxon>Eukaryota</taxon>
        <taxon>Fungi</taxon>
        <taxon>Dikarya</taxon>
        <taxon>Ascomycota</taxon>
        <taxon>Pezizomycotina</taxon>
        <taxon>Eurotiomycetes</taxon>
        <taxon>Eurotiomycetidae</taxon>
        <taxon>Eurotiales</taxon>
        <taxon>Aspergillaceae</taxon>
        <taxon>Aspergillus</taxon>
        <taxon>Aspergillus subgen. Circumdati</taxon>
    </lineage>
</organism>
<feature type="domain" description="T-SNARE coiled-coil homology" evidence="9">
    <location>
        <begin position="288"/>
        <end position="350"/>
    </location>
</feature>
<sequence length="378" mass="42601">MTARYGKWRRWRRKRQICRERGPLGCIHSIHPGWSSGFSNIHLIAPSFGSPCVDVLYFSPSLPCHLQVAAVPTSPHCLGLTDAKTTSQPCPPSPLSPHPALPQYHPHAYSNTITSLSAMPNPSQLLLLADHIKLSLLERQRAISLDLEPNSQDGEISRSLDSLKEGIDAVESDCARLEDANDESATEMRDQLDHLYSQYRDLTSQFRGSDAAAEDDPVEFTNIKKSSPDLKQPVPQHPSSKSVRFMDNAAEEDDLNRRNLFQPYRDSPSPQGVDTSDMSNQQVYDHHEQIMRDQDEQLDRLGESIGRQHQLSIQIGDELEGHVALLDDMDGHVERHQGRLDKAKRRLDKFRRSASENWSMMTIIGLIIVLVILIVLLK</sequence>
<keyword evidence="11" id="KW-1185">Reference proteome</keyword>
<protein>
    <submittedName>
        <fullName evidence="10">Snare-domain-containing protein</fullName>
    </submittedName>
</protein>
<name>A0A318YFS9_ASPNB</name>
<feature type="region of interest" description="Disordered" evidence="7">
    <location>
        <begin position="222"/>
        <end position="278"/>
    </location>
</feature>